<protein>
    <recommendedName>
        <fullName evidence="3">histidine kinase</fullName>
        <ecNumber evidence="3">2.7.13.3</ecNumber>
    </recommendedName>
</protein>
<dbReference type="EMBL" id="JABWCS010000213">
    <property type="protein sequence ID" value="NUU62229.1"/>
    <property type="molecule type" value="Genomic_DNA"/>
</dbReference>
<dbReference type="GO" id="GO:0000155">
    <property type="term" value="F:phosphorelay sensor kinase activity"/>
    <property type="evidence" value="ECO:0007669"/>
    <property type="project" value="InterPro"/>
</dbReference>
<evidence type="ECO:0000313" key="18">
    <source>
        <dbReference type="EMBL" id="NUU62229.1"/>
    </source>
</evidence>
<evidence type="ECO:0000256" key="7">
    <source>
        <dbReference type="ARBA" id="ARBA00022692"/>
    </source>
</evidence>
<dbReference type="InterPro" id="IPR033479">
    <property type="entry name" value="dCache_1"/>
</dbReference>
<keyword evidence="14" id="KW-0175">Coiled coil</keyword>
<dbReference type="Gene3D" id="3.30.450.20">
    <property type="entry name" value="PAS domain"/>
    <property type="match status" value="1"/>
</dbReference>
<dbReference type="PRINTS" id="PR00344">
    <property type="entry name" value="BCTRLSENSOR"/>
</dbReference>
<dbReference type="Gene3D" id="6.10.340.10">
    <property type="match status" value="1"/>
</dbReference>
<dbReference type="GO" id="GO:0005524">
    <property type="term" value="F:ATP binding"/>
    <property type="evidence" value="ECO:0007669"/>
    <property type="project" value="UniProtKB-KW"/>
</dbReference>
<keyword evidence="10" id="KW-0067">ATP-binding</keyword>
<dbReference type="Proteomes" id="UP000564806">
    <property type="component" value="Unassembled WGS sequence"/>
</dbReference>
<dbReference type="Pfam" id="PF02518">
    <property type="entry name" value="HATPase_c"/>
    <property type="match status" value="1"/>
</dbReference>
<keyword evidence="8" id="KW-0547">Nucleotide-binding</keyword>
<dbReference type="SUPFAM" id="SSF158472">
    <property type="entry name" value="HAMP domain-like"/>
    <property type="match status" value="1"/>
</dbReference>
<dbReference type="EC" id="2.7.13.3" evidence="3"/>
<dbReference type="SUPFAM" id="SSF55874">
    <property type="entry name" value="ATPase domain of HSP90 chaperone/DNA topoisomerase II/histidine kinase"/>
    <property type="match status" value="1"/>
</dbReference>
<evidence type="ECO:0000256" key="5">
    <source>
        <dbReference type="ARBA" id="ARBA00022553"/>
    </source>
</evidence>
<dbReference type="InterPro" id="IPR004358">
    <property type="entry name" value="Sig_transdc_His_kin-like_C"/>
</dbReference>
<keyword evidence="11 15" id="KW-1133">Transmembrane helix</keyword>
<keyword evidence="5" id="KW-0597">Phosphoprotein</keyword>
<dbReference type="AlphaFoldDB" id="A0A850ER61"/>
<evidence type="ECO:0000313" key="19">
    <source>
        <dbReference type="Proteomes" id="UP000564806"/>
    </source>
</evidence>
<proteinExistence type="predicted"/>
<keyword evidence="4" id="KW-1003">Cell membrane</keyword>
<dbReference type="InterPro" id="IPR050640">
    <property type="entry name" value="Bact_2-comp_sensor_kinase"/>
</dbReference>
<evidence type="ECO:0000256" key="11">
    <source>
        <dbReference type="ARBA" id="ARBA00022989"/>
    </source>
</evidence>
<feature type="domain" description="Histidine kinase" evidence="16">
    <location>
        <begin position="469"/>
        <end position="585"/>
    </location>
</feature>
<keyword evidence="19" id="KW-1185">Reference proteome</keyword>
<evidence type="ECO:0000256" key="6">
    <source>
        <dbReference type="ARBA" id="ARBA00022679"/>
    </source>
</evidence>
<sequence length="588" mass="65426">MWFKRSLKRKLSLLLLIAIVFPLLGAGVVTYRIASNLTEKIEKQSGMNTLRQLSDKLDFIINDIETMSVFIIGQRNIQSYLGSDREDISLYSQSVAFLLNLASSKPYISNITITSGNGYPALSNTTILHSGLHHLLDNSADYNPTQKWWTPLYENQTTDDGIKRVFSLVRPIRSTDKFQPLGEMSISVDVDEIQEMLGDAAWNETGRLWLINQDNRIMSSQTGEGLNRPLAQLLPGLGELSGAEGVLKLDQGGESNTLLYYTLPSLNWKLVGVIPTTMYTAQNEYVLTNTAVAIGVAAVLAGGLVLYFTAWVTRPLSKLARKLKSLSPGDPVKQFEVRSTDEIGMVLHSYNKLGQRIERLKSQLQLNEAKKKEVDIQALQAQIHPHFLYNTLSSIHWIALMNKDTQVAEMVGALGDFLRFSLNDGKEFCSVGQEVSHAQNYVHIMSKRFQDKFDCTFLIDPEIQGRMMLKLLLQPLIENSIMHGLKKKQGKGTIFVHAELRGEGMSFVVEDTGVGMDEDKLIHLRSMLLVGETNEQSRSGALNSGYGLSSVHRRLKLHYGNGAGLHIESTPGGGTRISFTIPVLEGKL</sequence>
<evidence type="ECO:0000256" key="15">
    <source>
        <dbReference type="SAM" id="Phobius"/>
    </source>
</evidence>
<evidence type="ECO:0000256" key="1">
    <source>
        <dbReference type="ARBA" id="ARBA00000085"/>
    </source>
</evidence>
<evidence type="ECO:0000256" key="12">
    <source>
        <dbReference type="ARBA" id="ARBA00023012"/>
    </source>
</evidence>
<evidence type="ECO:0000259" key="17">
    <source>
        <dbReference type="PROSITE" id="PS50885"/>
    </source>
</evidence>
<dbReference type="Pfam" id="PF06580">
    <property type="entry name" value="His_kinase"/>
    <property type="match status" value="1"/>
</dbReference>
<comment type="subcellular location">
    <subcellularLocation>
        <location evidence="2">Cell membrane</location>
        <topology evidence="2">Multi-pass membrane protein</topology>
    </subcellularLocation>
</comment>
<dbReference type="RefSeq" id="WP_175372718.1">
    <property type="nucleotide sequence ID" value="NZ_JABWCS010000213.1"/>
</dbReference>
<keyword evidence="13 15" id="KW-0472">Membrane</keyword>
<evidence type="ECO:0000256" key="14">
    <source>
        <dbReference type="SAM" id="Coils"/>
    </source>
</evidence>
<comment type="caution">
    <text evidence="18">The sequence shown here is derived from an EMBL/GenBank/DDBJ whole genome shotgun (WGS) entry which is preliminary data.</text>
</comment>
<dbReference type="CDD" id="cd06225">
    <property type="entry name" value="HAMP"/>
    <property type="match status" value="1"/>
</dbReference>
<dbReference type="PROSITE" id="PS50885">
    <property type="entry name" value="HAMP"/>
    <property type="match status" value="1"/>
</dbReference>
<dbReference type="InterPro" id="IPR003594">
    <property type="entry name" value="HATPase_dom"/>
</dbReference>
<evidence type="ECO:0000259" key="16">
    <source>
        <dbReference type="PROSITE" id="PS50109"/>
    </source>
</evidence>
<dbReference type="Pfam" id="PF02743">
    <property type="entry name" value="dCache_1"/>
    <property type="match status" value="1"/>
</dbReference>
<dbReference type="InterPro" id="IPR005467">
    <property type="entry name" value="His_kinase_dom"/>
</dbReference>
<evidence type="ECO:0000256" key="9">
    <source>
        <dbReference type="ARBA" id="ARBA00022777"/>
    </source>
</evidence>
<evidence type="ECO:0000256" key="13">
    <source>
        <dbReference type="ARBA" id="ARBA00023136"/>
    </source>
</evidence>
<feature type="transmembrane region" description="Helical" evidence="15">
    <location>
        <begin position="291"/>
        <end position="312"/>
    </location>
</feature>
<organism evidence="18 19">
    <name type="scientific">Paenibacillus agri</name>
    <dbReference type="NCBI Taxonomy" id="2744309"/>
    <lineage>
        <taxon>Bacteria</taxon>
        <taxon>Bacillati</taxon>
        <taxon>Bacillota</taxon>
        <taxon>Bacilli</taxon>
        <taxon>Bacillales</taxon>
        <taxon>Paenibacillaceae</taxon>
        <taxon>Paenibacillus</taxon>
    </lineage>
</organism>
<evidence type="ECO:0000256" key="3">
    <source>
        <dbReference type="ARBA" id="ARBA00012438"/>
    </source>
</evidence>
<keyword evidence="7 15" id="KW-0812">Transmembrane</keyword>
<dbReference type="PANTHER" id="PTHR34220">
    <property type="entry name" value="SENSOR HISTIDINE KINASE YPDA"/>
    <property type="match status" value="1"/>
</dbReference>
<keyword evidence="9 18" id="KW-0418">Kinase</keyword>
<dbReference type="Gene3D" id="3.30.565.10">
    <property type="entry name" value="Histidine kinase-like ATPase, C-terminal domain"/>
    <property type="match status" value="1"/>
</dbReference>
<dbReference type="InterPro" id="IPR003660">
    <property type="entry name" value="HAMP_dom"/>
</dbReference>
<feature type="domain" description="HAMP" evidence="17">
    <location>
        <begin position="310"/>
        <end position="362"/>
    </location>
</feature>
<reference evidence="18" key="1">
    <citation type="submission" date="2020-06" db="EMBL/GenBank/DDBJ databases">
        <title>Paenibacillus sp. nov., isolated from soil.</title>
        <authorList>
            <person name="Seo Y.L."/>
        </authorList>
    </citation>
    <scope>NUCLEOTIDE SEQUENCE [LARGE SCALE GENOMIC DNA]</scope>
    <source>
        <strain evidence="18">JW14</strain>
    </source>
</reference>
<comment type="catalytic activity">
    <reaction evidence="1">
        <text>ATP + protein L-histidine = ADP + protein N-phospho-L-histidine.</text>
        <dbReference type="EC" id="2.7.13.3"/>
    </reaction>
</comment>
<feature type="coiled-coil region" evidence="14">
    <location>
        <begin position="350"/>
        <end position="377"/>
    </location>
</feature>
<evidence type="ECO:0000256" key="2">
    <source>
        <dbReference type="ARBA" id="ARBA00004651"/>
    </source>
</evidence>
<keyword evidence="12" id="KW-0902">Two-component regulatory system</keyword>
<dbReference type="Pfam" id="PF00672">
    <property type="entry name" value="HAMP"/>
    <property type="match status" value="1"/>
</dbReference>
<name>A0A850ER61_9BACL</name>
<evidence type="ECO:0000256" key="4">
    <source>
        <dbReference type="ARBA" id="ARBA00022475"/>
    </source>
</evidence>
<dbReference type="SMART" id="SM00387">
    <property type="entry name" value="HATPase_c"/>
    <property type="match status" value="1"/>
</dbReference>
<dbReference type="InterPro" id="IPR010559">
    <property type="entry name" value="Sig_transdc_His_kin_internal"/>
</dbReference>
<dbReference type="GO" id="GO:0005886">
    <property type="term" value="C:plasma membrane"/>
    <property type="evidence" value="ECO:0007669"/>
    <property type="project" value="UniProtKB-SubCell"/>
</dbReference>
<evidence type="ECO:0000256" key="8">
    <source>
        <dbReference type="ARBA" id="ARBA00022741"/>
    </source>
</evidence>
<dbReference type="PANTHER" id="PTHR34220:SF7">
    <property type="entry name" value="SENSOR HISTIDINE KINASE YPDA"/>
    <property type="match status" value="1"/>
</dbReference>
<dbReference type="SMART" id="SM00304">
    <property type="entry name" value="HAMP"/>
    <property type="match status" value="1"/>
</dbReference>
<keyword evidence="6" id="KW-0808">Transferase</keyword>
<gene>
    <name evidence="18" type="ORF">HPT30_17940</name>
</gene>
<evidence type="ECO:0000256" key="10">
    <source>
        <dbReference type="ARBA" id="ARBA00022840"/>
    </source>
</evidence>
<dbReference type="PROSITE" id="PS50109">
    <property type="entry name" value="HIS_KIN"/>
    <property type="match status" value="1"/>
</dbReference>
<dbReference type="InterPro" id="IPR036890">
    <property type="entry name" value="HATPase_C_sf"/>
</dbReference>
<accession>A0A850ER61</accession>